<feature type="binding site" evidence="11">
    <location>
        <position position="331"/>
    </location>
    <ligand>
        <name>FMN</name>
        <dbReference type="ChEBI" id="CHEBI:58210"/>
    </ligand>
</feature>
<dbReference type="PIRSF" id="PIRSF001456">
    <property type="entry name" value="Chorismate_synth"/>
    <property type="match status" value="1"/>
</dbReference>
<dbReference type="OrthoDB" id="9771806at2"/>
<dbReference type="UniPathway" id="UPA00053">
    <property type="reaction ID" value="UER00090"/>
</dbReference>
<keyword evidence="8 11" id="KW-0521">NADP</keyword>
<dbReference type="NCBIfam" id="NF003793">
    <property type="entry name" value="PRK05382.1"/>
    <property type="match status" value="1"/>
</dbReference>
<evidence type="ECO:0000256" key="3">
    <source>
        <dbReference type="ARBA" id="ARBA00013036"/>
    </source>
</evidence>
<evidence type="ECO:0000256" key="5">
    <source>
        <dbReference type="ARBA" id="ARBA00022630"/>
    </source>
</evidence>
<comment type="function">
    <text evidence="11">Catalyzes the anti-1,4-elimination of the C-3 phosphate and the C-6 proR hydrogen from 5-enolpyruvylshikimate-3-phosphate (EPSP) to yield chorismate, which is the branch point compound that serves as the starting substrate for the three terminal pathways of aromatic amino acid biosynthesis. This reaction introduces a second double bond into the aromatic ring system.</text>
</comment>
<proteinExistence type="inferred from homology"/>
<dbReference type="EC" id="4.2.3.5" evidence="3 11"/>
<dbReference type="GO" id="GO:0005829">
    <property type="term" value="C:cytosol"/>
    <property type="evidence" value="ECO:0007669"/>
    <property type="project" value="TreeGrafter"/>
</dbReference>
<feature type="binding site" evidence="11">
    <location>
        <begin position="304"/>
        <end position="308"/>
    </location>
    <ligand>
        <name>FMN</name>
        <dbReference type="ChEBI" id="CHEBI:58210"/>
    </ligand>
</feature>
<dbReference type="GO" id="GO:0009073">
    <property type="term" value="P:aromatic amino acid family biosynthetic process"/>
    <property type="evidence" value="ECO:0007669"/>
    <property type="project" value="UniProtKB-KW"/>
</dbReference>
<keyword evidence="9 11" id="KW-0057">Aromatic amino acid biosynthesis</keyword>
<keyword evidence="4 11" id="KW-0028">Amino-acid biosynthesis</keyword>
<evidence type="ECO:0000256" key="9">
    <source>
        <dbReference type="ARBA" id="ARBA00023141"/>
    </source>
</evidence>
<evidence type="ECO:0000256" key="4">
    <source>
        <dbReference type="ARBA" id="ARBA00022605"/>
    </source>
</evidence>
<dbReference type="GO" id="GO:0009423">
    <property type="term" value="P:chorismate biosynthetic process"/>
    <property type="evidence" value="ECO:0007669"/>
    <property type="project" value="UniProtKB-UniRule"/>
</dbReference>
<comment type="subunit">
    <text evidence="11">Homotetramer.</text>
</comment>
<dbReference type="GO" id="GO:0010181">
    <property type="term" value="F:FMN binding"/>
    <property type="evidence" value="ECO:0007669"/>
    <property type="project" value="TreeGrafter"/>
</dbReference>
<dbReference type="PROSITE" id="PS00789">
    <property type="entry name" value="CHORISMATE_SYNTHASE_3"/>
    <property type="match status" value="1"/>
</dbReference>
<dbReference type="AlphaFoldDB" id="A0A3R5UAU3"/>
<name>A0A3R5UAU3_9CLOT</name>
<evidence type="ECO:0000256" key="8">
    <source>
        <dbReference type="ARBA" id="ARBA00022857"/>
    </source>
</evidence>
<dbReference type="KEGG" id="cmah:C1I91_21330"/>
<keyword evidence="7 11" id="KW-0274">FAD</keyword>
<dbReference type="SUPFAM" id="SSF103263">
    <property type="entry name" value="Chorismate synthase, AroC"/>
    <property type="match status" value="1"/>
</dbReference>
<dbReference type="Proteomes" id="UP000286268">
    <property type="component" value="Chromosome"/>
</dbReference>
<evidence type="ECO:0000313" key="12">
    <source>
        <dbReference type="EMBL" id="QAA33962.1"/>
    </source>
</evidence>
<dbReference type="PANTHER" id="PTHR21085:SF0">
    <property type="entry name" value="CHORISMATE SYNTHASE"/>
    <property type="match status" value="1"/>
</dbReference>
<dbReference type="InterPro" id="IPR000453">
    <property type="entry name" value="Chorismate_synth"/>
</dbReference>
<dbReference type="CDD" id="cd07304">
    <property type="entry name" value="Chorismate_synthase"/>
    <property type="match status" value="1"/>
</dbReference>
<protein>
    <recommendedName>
        <fullName evidence="3 11">Chorismate synthase</fullName>
        <shortName evidence="11">CS</shortName>
        <ecNumber evidence="3 11">4.2.3.5</ecNumber>
    </recommendedName>
    <alternativeName>
        <fullName evidence="11">5-enolpyruvylshikimate-3-phosphate phospholyase</fullName>
    </alternativeName>
</protein>
<dbReference type="HAMAP" id="MF_00300">
    <property type="entry name" value="Chorismate_synth"/>
    <property type="match status" value="1"/>
</dbReference>
<comment type="caution">
    <text evidence="11">Lacks conserved residue(s) required for the propagation of feature annotation.</text>
</comment>
<evidence type="ECO:0000313" key="13">
    <source>
        <dbReference type="Proteomes" id="UP000286268"/>
    </source>
</evidence>
<dbReference type="EMBL" id="CP025746">
    <property type="protein sequence ID" value="QAA33962.1"/>
    <property type="molecule type" value="Genomic_DNA"/>
</dbReference>
<evidence type="ECO:0000256" key="6">
    <source>
        <dbReference type="ARBA" id="ARBA00022643"/>
    </source>
</evidence>
<comment type="similarity">
    <text evidence="2 11">Belongs to the chorismate synthase family.</text>
</comment>
<feature type="binding site" evidence="11">
    <location>
        <begin position="125"/>
        <end position="127"/>
    </location>
    <ligand>
        <name>FMN</name>
        <dbReference type="ChEBI" id="CHEBI:58210"/>
    </ligand>
</feature>
<sequence>MSGVWGSNIKLSIFGESHGGAIGINISGLPVGKDINEEEIYKEMQRRAPGRSNLATARKEEDRVEILSGVFNGKTTGAPLCGIIRNNDTRSKDYSKLKDVMRPSHSDYPASVKYKGFNDYRGGGHFSGRITAPLVFAGAIAKSILREKGINIGAHIKSIADIEDDDFNPIYIDNTVLDTLKEKDLPIIDDNKKALMEHRILSAKMEGDSVGGVIQCAITGVEVGVGDPFFDSLESTIAHLAFSVPAVKGIEFGKGFELSKLKGSEANDSYYYEGEKIATKTNNNGGILGGLTNGMPVLFNVAIKPTASIIKYQDTVDIDKKEDTKLQIEGRHDPCIVTRAVVVIEAIAALAILDLMEGEF</sequence>
<dbReference type="InterPro" id="IPR035904">
    <property type="entry name" value="Chorismate_synth_AroC_sf"/>
</dbReference>
<organism evidence="12 13">
    <name type="scientific">Clostridium manihotivorum</name>
    <dbReference type="NCBI Taxonomy" id="2320868"/>
    <lineage>
        <taxon>Bacteria</taxon>
        <taxon>Bacillati</taxon>
        <taxon>Bacillota</taxon>
        <taxon>Clostridia</taxon>
        <taxon>Eubacteriales</taxon>
        <taxon>Clostridiaceae</taxon>
        <taxon>Clostridium</taxon>
    </lineage>
</organism>
<reference evidence="12 13" key="1">
    <citation type="submission" date="2018-01" db="EMBL/GenBank/DDBJ databases">
        <title>Genome Sequencing and Assembly of Anaerobacter polyendosporus strain CT4.</title>
        <authorList>
            <person name="Tachaapaikoon C."/>
            <person name="Sutheeworapong S."/>
            <person name="Jenjaroenpun P."/>
            <person name="Wongsurawat T."/>
            <person name="Nookeaw I."/>
            <person name="Cheawchanlertfa P."/>
            <person name="Kosugi A."/>
            <person name="Cheevadhanarak S."/>
            <person name="Ratanakhanokchai K."/>
        </authorList>
    </citation>
    <scope>NUCLEOTIDE SEQUENCE [LARGE SCALE GENOMIC DNA]</scope>
    <source>
        <strain evidence="12 13">CT4</strain>
    </source>
</reference>
<dbReference type="NCBIfam" id="TIGR00033">
    <property type="entry name" value="aroC"/>
    <property type="match status" value="1"/>
</dbReference>
<keyword evidence="5 11" id="KW-0285">Flavoprotein</keyword>
<evidence type="ECO:0000256" key="7">
    <source>
        <dbReference type="ARBA" id="ARBA00022827"/>
    </source>
</evidence>
<feature type="binding site" evidence="11">
    <location>
        <position position="47"/>
    </location>
    <ligand>
        <name>NADP(+)</name>
        <dbReference type="ChEBI" id="CHEBI:58349"/>
    </ligand>
</feature>
<comment type="catalytic activity">
    <reaction evidence="11">
        <text>5-O-(1-carboxyvinyl)-3-phosphoshikimate = chorismate + phosphate</text>
        <dbReference type="Rhea" id="RHEA:21020"/>
        <dbReference type="ChEBI" id="CHEBI:29748"/>
        <dbReference type="ChEBI" id="CHEBI:43474"/>
        <dbReference type="ChEBI" id="CHEBI:57701"/>
        <dbReference type="EC" id="4.2.3.5"/>
    </reaction>
</comment>
<accession>A0A3R5UAU3</accession>
<dbReference type="GO" id="GO:0004107">
    <property type="term" value="F:chorismate synthase activity"/>
    <property type="evidence" value="ECO:0007669"/>
    <property type="project" value="UniProtKB-UniRule"/>
</dbReference>
<comment type="cofactor">
    <cofactor evidence="11">
        <name>FMNH2</name>
        <dbReference type="ChEBI" id="CHEBI:57618"/>
    </cofactor>
    <text evidence="11">Reduced FMN (FMNH(2)).</text>
</comment>
<evidence type="ECO:0000256" key="1">
    <source>
        <dbReference type="ARBA" id="ARBA00005044"/>
    </source>
</evidence>
<keyword evidence="6 11" id="KW-0288">FMN</keyword>
<comment type="pathway">
    <text evidence="1 11">Metabolic intermediate biosynthesis; chorismate biosynthesis; chorismate from D-erythrose 4-phosphate and phosphoenolpyruvate: step 7/7.</text>
</comment>
<dbReference type="InterPro" id="IPR020541">
    <property type="entry name" value="Chorismate_synthase_CS"/>
</dbReference>
<dbReference type="GO" id="GO:0008652">
    <property type="term" value="P:amino acid biosynthetic process"/>
    <property type="evidence" value="ECO:0007669"/>
    <property type="project" value="UniProtKB-KW"/>
</dbReference>
<dbReference type="RefSeq" id="WP_128214682.1">
    <property type="nucleotide sequence ID" value="NZ_CP025746.1"/>
</dbReference>
<gene>
    <name evidence="11" type="primary">aroC</name>
    <name evidence="12" type="ORF">C1I91_21330</name>
</gene>
<keyword evidence="13" id="KW-1185">Reference proteome</keyword>
<dbReference type="Pfam" id="PF01264">
    <property type="entry name" value="Chorismate_synt"/>
    <property type="match status" value="1"/>
</dbReference>
<dbReference type="Gene3D" id="3.60.150.10">
    <property type="entry name" value="Chorismate synthase AroC"/>
    <property type="match status" value="1"/>
</dbReference>
<dbReference type="PROSITE" id="PS00788">
    <property type="entry name" value="CHORISMATE_SYNTHASE_2"/>
    <property type="match status" value="1"/>
</dbReference>
<evidence type="ECO:0000256" key="2">
    <source>
        <dbReference type="ARBA" id="ARBA00008014"/>
    </source>
</evidence>
<evidence type="ECO:0000256" key="11">
    <source>
        <dbReference type="HAMAP-Rule" id="MF_00300"/>
    </source>
</evidence>
<keyword evidence="10 11" id="KW-0456">Lyase</keyword>
<evidence type="ECO:0000256" key="10">
    <source>
        <dbReference type="ARBA" id="ARBA00023239"/>
    </source>
</evidence>
<dbReference type="PANTHER" id="PTHR21085">
    <property type="entry name" value="CHORISMATE SYNTHASE"/>
    <property type="match status" value="1"/>
</dbReference>
<feature type="binding site" evidence="11">
    <location>
        <position position="289"/>
    </location>
    <ligand>
        <name>FMN</name>
        <dbReference type="ChEBI" id="CHEBI:58210"/>
    </ligand>
</feature>